<proteinExistence type="inferred from homology"/>
<keyword evidence="3 4" id="KW-0479">Metal-binding</keyword>
<feature type="binding site" description="axial binding residue" evidence="3">
    <location>
        <position position="390"/>
    </location>
    <ligand>
        <name>heme</name>
        <dbReference type="ChEBI" id="CHEBI:30413"/>
    </ligand>
    <ligandPart>
        <name>Fe</name>
        <dbReference type="ChEBI" id="CHEBI:18248"/>
    </ligandPart>
</feature>
<dbReference type="GO" id="GO:0004497">
    <property type="term" value="F:monooxygenase activity"/>
    <property type="evidence" value="ECO:0007669"/>
    <property type="project" value="UniProtKB-KW"/>
</dbReference>
<evidence type="ECO:0000313" key="5">
    <source>
        <dbReference type="EMBL" id="KZM75471.1"/>
    </source>
</evidence>
<dbReference type="GO" id="GO:0016705">
    <property type="term" value="F:oxidoreductase activity, acting on paired donors, with incorporation or reduction of molecular oxygen"/>
    <property type="evidence" value="ECO:0007669"/>
    <property type="project" value="InterPro"/>
</dbReference>
<dbReference type="InterPro" id="IPR001128">
    <property type="entry name" value="Cyt_P450"/>
</dbReference>
<dbReference type="Proteomes" id="UP000076512">
    <property type="component" value="Unassembled WGS sequence"/>
</dbReference>
<keyword evidence="3 4" id="KW-0408">Iron</keyword>
<reference evidence="5 6" key="1">
    <citation type="submission" date="2016-04" db="EMBL/GenBank/DDBJ databases">
        <authorList>
            <person name="Evans L.H."/>
            <person name="Alamgir A."/>
            <person name="Owens N."/>
            <person name="Weber N.D."/>
            <person name="Virtaneva K."/>
            <person name="Barbian K."/>
            <person name="Babar A."/>
            <person name="Rosenke K."/>
        </authorList>
    </citation>
    <scope>NUCLEOTIDE SEQUENCE [LARGE SCALE GENOMIC DNA]</scope>
    <source>
        <strain evidence="5 6">IFM 0406</strain>
    </source>
</reference>
<dbReference type="GO" id="GO:0005506">
    <property type="term" value="F:iron ion binding"/>
    <property type="evidence" value="ECO:0007669"/>
    <property type="project" value="InterPro"/>
</dbReference>
<evidence type="ECO:0000256" key="3">
    <source>
        <dbReference type="PIRSR" id="PIRSR602401-1"/>
    </source>
</evidence>
<evidence type="ECO:0000256" key="2">
    <source>
        <dbReference type="ARBA" id="ARBA00010617"/>
    </source>
</evidence>
<dbReference type="PANTHER" id="PTHR24305:SF166">
    <property type="entry name" value="CYTOCHROME P450 12A4, MITOCHONDRIAL-RELATED"/>
    <property type="match status" value="1"/>
</dbReference>
<sequence>MLGDVKAVDSSRPTQSEAELARELGPIYELMFGTEYRLLVVTGTELAEELWDESRFEKHVAAPLEKLREVTGDALFMAYNSESIWGIAHRILTPGFVKPAMAIYHDAMVSSIESMFEYWDKAGARPRVNLTQDLNSLTFELIGRAGFSTSFRAFDHGADSDLHPFLTQLNRAMWWISTSSNSTPMARVRLERQHGQQYKDDLVALHEYGLQLARQRASEPRQGPKDLLDLMLTNEDPATGERLPEENIAYQVVSFLLAGQETTAGTLGFALYFLMQQPQIAERVRAEVLEVCGDSPIAFDQVAKLRYTRCVVDETLRLWPSAPGYFRAAREDTEIGGQWPIRKGEPIFVLTLGLQTNEDWPDPLRFDPDRFLPGRDKGPYRPFGTGPRACIGRQFALHEAVLTLALATRRYNFVSDPDYTLTVHEQLTIKPESLHATLERRTT</sequence>
<dbReference type="PROSITE" id="PS00086">
    <property type="entry name" value="CYTOCHROME_P450"/>
    <property type="match status" value="1"/>
</dbReference>
<keyword evidence="3 4" id="KW-0349">Heme</keyword>
<organism evidence="5 6">
    <name type="scientific">Nocardia terpenica</name>
    <dbReference type="NCBI Taxonomy" id="455432"/>
    <lineage>
        <taxon>Bacteria</taxon>
        <taxon>Bacillati</taxon>
        <taxon>Actinomycetota</taxon>
        <taxon>Actinomycetes</taxon>
        <taxon>Mycobacteriales</taxon>
        <taxon>Nocardiaceae</taxon>
        <taxon>Nocardia</taxon>
    </lineage>
</organism>
<dbReference type="SUPFAM" id="SSF48264">
    <property type="entry name" value="Cytochrome P450"/>
    <property type="match status" value="1"/>
</dbReference>
<dbReference type="PANTHER" id="PTHR24305">
    <property type="entry name" value="CYTOCHROME P450"/>
    <property type="match status" value="1"/>
</dbReference>
<dbReference type="Gene3D" id="1.10.630.10">
    <property type="entry name" value="Cytochrome P450"/>
    <property type="match status" value="1"/>
</dbReference>
<evidence type="ECO:0000256" key="1">
    <source>
        <dbReference type="ARBA" id="ARBA00001971"/>
    </source>
</evidence>
<accession>A0A164PEQ3</accession>
<evidence type="ECO:0000313" key="6">
    <source>
        <dbReference type="Proteomes" id="UP000076512"/>
    </source>
</evidence>
<name>A0A164PEQ3_9NOCA</name>
<dbReference type="InterPro" id="IPR002401">
    <property type="entry name" value="Cyt_P450_E_grp-I"/>
</dbReference>
<gene>
    <name evidence="5" type="ORF">AWN90_19005</name>
</gene>
<comment type="cofactor">
    <cofactor evidence="1 3">
        <name>heme</name>
        <dbReference type="ChEBI" id="CHEBI:30413"/>
    </cofactor>
</comment>
<dbReference type="GO" id="GO:0020037">
    <property type="term" value="F:heme binding"/>
    <property type="evidence" value="ECO:0007669"/>
    <property type="project" value="InterPro"/>
</dbReference>
<dbReference type="InterPro" id="IPR017972">
    <property type="entry name" value="Cyt_P450_CS"/>
</dbReference>
<dbReference type="PRINTS" id="PR00463">
    <property type="entry name" value="EP450I"/>
</dbReference>
<dbReference type="EMBL" id="LWGR01000003">
    <property type="protein sequence ID" value="KZM75471.1"/>
    <property type="molecule type" value="Genomic_DNA"/>
</dbReference>
<dbReference type="AlphaFoldDB" id="A0A164PEQ3"/>
<keyword evidence="6" id="KW-1185">Reference proteome</keyword>
<evidence type="ECO:0008006" key="7">
    <source>
        <dbReference type="Google" id="ProtNLM"/>
    </source>
</evidence>
<protein>
    <recommendedName>
        <fullName evidence="7">Cytochrome P450</fullName>
    </recommendedName>
</protein>
<dbReference type="STRING" id="455432.AWN90_19005"/>
<comment type="similarity">
    <text evidence="2 4">Belongs to the cytochrome P450 family.</text>
</comment>
<dbReference type="InterPro" id="IPR050121">
    <property type="entry name" value="Cytochrome_P450_monoxygenase"/>
</dbReference>
<evidence type="ECO:0000256" key="4">
    <source>
        <dbReference type="RuleBase" id="RU000461"/>
    </source>
</evidence>
<dbReference type="InterPro" id="IPR036396">
    <property type="entry name" value="Cyt_P450_sf"/>
</dbReference>
<dbReference type="PRINTS" id="PR00385">
    <property type="entry name" value="P450"/>
</dbReference>
<keyword evidence="4" id="KW-0560">Oxidoreductase</keyword>
<dbReference type="Pfam" id="PF00067">
    <property type="entry name" value="p450"/>
    <property type="match status" value="1"/>
</dbReference>
<comment type="caution">
    <text evidence="5">The sequence shown here is derived from an EMBL/GenBank/DDBJ whole genome shotgun (WGS) entry which is preliminary data.</text>
</comment>
<keyword evidence="4" id="KW-0503">Monooxygenase</keyword>